<dbReference type="InterPro" id="IPR029024">
    <property type="entry name" value="TerB-like"/>
</dbReference>
<evidence type="ECO:0000313" key="3">
    <source>
        <dbReference type="Proteomes" id="UP000242469"/>
    </source>
</evidence>
<dbReference type="SUPFAM" id="SSF158682">
    <property type="entry name" value="TerB-like"/>
    <property type="match status" value="1"/>
</dbReference>
<dbReference type="EMBL" id="FNRJ01000009">
    <property type="protein sequence ID" value="SEA87561.1"/>
    <property type="molecule type" value="Genomic_DNA"/>
</dbReference>
<dbReference type="AlphaFoldDB" id="A0A1H4ERC1"/>
<dbReference type="OrthoDB" id="5459344at2"/>
<keyword evidence="3" id="KW-1185">Reference proteome</keyword>
<feature type="region of interest" description="Disordered" evidence="1">
    <location>
        <begin position="102"/>
        <end position="125"/>
    </location>
</feature>
<dbReference type="CDD" id="cd07178">
    <property type="entry name" value="terB_like_YebE"/>
    <property type="match status" value="1"/>
</dbReference>
<evidence type="ECO:0000313" key="2">
    <source>
        <dbReference type="EMBL" id="SEA87561.1"/>
    </source>
</evidence>
<gene>
    <name evidence="2" type="ORF">SAMN02745729_10932</name>
</gene>
<name>A0A1H4ERC1_9GAMM</name>
<reference evidence="3" key="1">
    <citation type="submission" date="2016-10" db="EMBL/GenBank/DDBJ databases">
        <authorList>
            <person name="Varghese N."/>
            <person name="Submissions S."/>
        </authorList>
    </citation>
    <scope>NUCLEOTIDE SEQUENCE [LARGE SCALE GENOMIC DNA]</scope>
    <source>
        <strain evidence="3">DSM 11526</strain>
    </source>
</reference>
<sequence>MNAMSILKQLMNQASGGQGGSTGGGDVNRMVSQLASQFKGGSGGSGAGGIDMKSLLGGGALGLLVGSKRGRKMGGKALKYGALAGVGVLAWKAYQNYQSQSPASAVSPSANNQPEGQPLEQLQGPDQERRGLEILQAMIMAARADGHVDAAERALLTSKIESLGPDDELHAWIQQQFDAPLDADVLARSADSPQARREIYAVSVAIIDEQNPMERAWLNQLATALQLEPALAAELERQVLNTVNGS</sequence>
<protein>
    <submittedName>
        <fullName evidence="2">Uncharacterized membrane protein YebE, DUF533 family</fullName>
    </submittedName>
</protein>
<feature type="compositionally biased region" description="Low complexity" evidence="1">
    <location>
        <begin position="102"/>
        <end position="114"/>
    </location>
</feature>
<organism evidence="2 3">
    <name type="scientific">Marinobacterium iners DSM 11526</name>
    <dbReference type="NCBI Taxonomy" id="1122198"/>
    <lineage>
        <taxon>Bacteria</taxon>
        <taxon>Pseudomonadati</taxon>
        <taxon>Pseudomonadota</taxon>
        <taxon>Gammaproteobacteria</taxon>
        <taxon>Oceanospirillales</taxon>
        <taxon>Oceanospirillaceae</taxon>
        <taxon>Marinobacterium</taxon>
    </lineage>
</organism>
<dbReference type="Proteomes" id="UP000242469">
    <property type="component" value="Unassembled WGS sequence"/>
</dbReference>
<dbReference type="InterPro" id="IPR007486">
    <property type="entry name" value="YebE"/>
</dbReference>
<accession>A0A1H4ERC1</accession>
<evidence type="ECO:0000256" key="1">
    <source>
        <dbReference type="SAM" id="MobiDB-lite"/>
    </source>
</evidence>
<dbReference type="STRING" id="1122198.SAMN02745729_10932"/>
<dbReference type="RefSeq" id="WP_091826797.1">
    <property type="nucleotide sequence ID" value="NZ_FNRJ01000009.1"/>
</dbReference>
<proteinExistence type="predicted"/>
<dbReference type="Pfam" id="PF04391">
    <property type="entry name" value="DUF533"/>
    <property type="match status" value="1"/>
</dbReference>
<dbReference type="Gene3D" id="1.10.3680.10">
    <property type="entry name" value="TerB-like"/>
    <property type="match status" value="1"/>
</dbReference>